<reference evidence="4 5" key="1">
    <citation type="submission" date="2020-08" db="EMBL/GenBank/DDBJ databases">
        <title>Genomic Encyclopedia of Type Strains, Phase IV (KMG-V): Genome sequencing to study the core and pangenomes of soil and plant-associated prokaryotes.</title>
        <authorList>
            <person name="Whitman W."/>
        </authorList>
    </citation>
    <scope>NUCLEOTIDE SEQUENCE [LARGE SCALE GENOMIC DNA]</scope>
    <source>
        <strain evidence="4 5">M8UP14</strain>
    </source>
</reference>
<feature type="signal peptide" evidence="3">
    <location>
        <begin position="1"/>
        <end position="22"/>
    </location>
</feature>
<keyword evidence="4" id="KW-0121">Carboxypeptidase</keyword>
<evidence type="ECO:0000313" key="4">
    <source>
        <dbReference type="EMBL" id="MBB5057109.1"/>
    </source>
</evidence>
<dbReference type="Gene3D" id="3.50.80.20">
    <property type="entry name" value="D-Ala-D-Ala carboxypeptidase C, peptidase S13"/>
    <property type="match status" value="1"/>
</dbReference>
<feature type="chain" id="PRO_5030936420" evidence="3">
    <location>
        <begin position="23"/>
        <end position="534"/>
    </location>
</feature>
<evidence type="ECO:0000313" key="5">
    <source>
        <dbReference type="Proteomes" id="UP000540989"/>
    </source>
</evidence>
<dbReference type="AlphaFoldDB" id="A0A7W8E3E1"/>
<dbReference type="SUPFAM" id="SSF56601">
    <property type="entry name" value="beta-lactamase/transpeptidase-like"/>
    <property type="match status" value="1"/>
</dbReference>
<evidence type="ECO:0000256" key="2">
    <source>
        <dbReference type="ARBA" id="ARBA00022801"/>
    </source>
</evidence>
<keyword evidence="2 4" id="KW-0378">Hydrolase</keyword>
<dbReference type="EC" id="3.4.21.-" evidence="4"/>
<dbReference type="EMBL" id="JACHIP010000002">
    <property type="protein sequence ID" value="MBB5057109.1"/>
    <property type="molecule type" value="Genomic_DNA"/>
</dbReference>
<dbReference type="GO" id="GO:0009002">
    <property type="term" value="F:serine-type D-Ala-D-Ala carboxypeptidase activity"/>
    <property type="evidence" value="ECO:0007669"/>
    <property type="project" value="UniProtKB-EC"/>
</dbReference>
<keyword evidence="5" id="KW-1185">Reference proteome</keyword>
<protein>
    <submittedName>
        <fullName evidence="4">D-alanyl-D-alanine carboxypeptidase/D-alanyl-D-alanine-endopeptidase (Penicillin-binding protein 4)</fullName>
        <ecNumber evidence="4">3.4.16.4</ecNumber>
        <ecNumber evidence="4">3.4.21.-</ecNumber>
    </submittedName>
</protein>
<dbReference type="GO" id="GO:0006508">
    <property type="term" value="P:proteolysis"/>
    <property type="evidence" value="ECO:0007669"/>
    <property type="project" value="InterPro"/>
</dbReference>
<dbReference type="Proteomes" id="UP000540989">
    <property type="component" value="Unassembled WGS sequence"/>
</dbReference>
<dbReference type="PANTHER" id="PTHR30023:SF0">
    <property type="entry name" value="PENICILLIN-SENSITIVE CARBOXYPEPTIDASE A"/>
    <property type="match status" value="1"/>
</dbReference>
<dbReference type="InterPro" id="IPR012338">
    <property type="entry name" value="Beta-lactam/transpept-like"/>
</dbReference>
<dbReference type="Gene3D" id="3.40.710.10">
    <property type="entry name" value="DD-peptidase/beta-lactamase superfamily"/>
    <property type="match status" value="2"/>
</dbReference>
<keyword evidence="3" id="KW-0732">Signal</keyword>
<dbReference type="GO" id="GO:0000270">
    <property type="term" value="P:peptidoglycan metabolic process"/>
    <property type="evidence" value="ECO:0007669"/>
    <property type="project" value="TreeGrafter"/>
</dbReference>
<comment type="caution">
    <text evidence="4">The sequence shown here is derived from an EMBL/GenBank/DDBJ whole genome shotgun (WGS) entry which is preliminary data.</text>
</comment>
<dbReference type="PANTHER" id="PTHR30023">
    <property type="entry name" value="D-ALANYL-D-ALANINE CARBOXYPEPTIDASE"/>
    <property type="match status" value="1"/>
</dbReference>
<dbReference type="EC" id="3.4.16.4" evidence="4"/>
<proteinExistence type="inferred from homology"/>
<evidence type="ECO:0000256" key="1">
    <source>
        <dbReference type="ARBA" id="ARBA00006096"/>
    </source>
</evidence>
<keyword evidence="4" id="KW-0645">Protease</keyword>
<dbReference type="RefSeq" id="WP_184215610.1">
    <property type="nucleotide sequence ID" value="NZ_JACHIP010000002.1"/>
</dbReference>
<dbReference type="InterPro" id="IPR000667">
    <property type="entry name" value="Peptidase_S13"/>
</dbReference>
<gene>
    <name evidence="4" type="ORF">HDF16_001794</name>
</gene>
<dbReference type="Pfam" id="PF02113">
    <property type="entry name" value="Peptidase_S13"/>
    <property type="match status" value="2"/>
</dbReference>
<comment type="similarity">
    <text evidence="1">Belongs to the peptidase S13 family.</text>
</comment>
<evidence type="ECO:0000256" key="3">
    <source>
        <dbReference type="SAM" id="SignalP"/>
    </source>
</evidence>
<sequence length="534" mass="56232">MPPASLRALILALSLSAIQAPAQDLPTTIATLTSGPAVARANWGIMVTTLDGAPLYALNEKKLFQPASNAKLFTTATALALLNHDTFETRIVGKGHFTGAESLVGNLVIIGDGDANLSGRPIPYVTPPREKPTLAPALRYLEGMADTVAKSGLKTINGDIVGDDTLFPWEPYPIDWSVDDLVWGYGAPVSALTITDNQFKATVTPAALPGTPPTVTLDPAVPYYTLDTSNLTTGRAKSPSHIEFERALGSKLLRIYGSIAVDSPADVEEIAIADPAEYAAVALKAMLEARSISVTGTARAEHRLPAATGSFQQVAHEPVKGLDISGLTGHGRGSGLTSYACDHCDPKTLPEDRLIASHTSVSVEEDITVTNKVSQNLHAELLLHQLGAAVVNDGSTAQGARVIRAFAVQAGVDPNDFIFYDGSGMSGHDLVTPRAIARLLQFATKQPWFADYKASLPIGGVDGSLEHRFTTAPLKGHVFAKTGTLGEARALSGYLDCASGRTVIFSILVGNHDPTTSSDRDVMDKIVATIAAAE</sequence>
<name>A0A7W8E3E1_9BACT</name>
<accession>A0A7W8E3E1</accession>
<organism evidence="4 5">
    <name type="scientific">Granulicella aggregans</name>
    <dbReference type="NCBI Taxonomy" id="474949"/>
    <lineage>
        <taxon>Bacteria</taxon>
        <taxon>Pseudomonadati</taxon>
        <taxon>Acidobacteriota</taxon>
        <taxon>Terriglobia</taxon>
        <taxon>Terriglobales</taxon>
        <taxon>Acidobacteriaceae</taxon>
        <taxon>Granulicella</taxon>
    </lineage>
</organism>
<dbReference type="NCBIfam" id="TIGR00666">
    <property type="entry name" value="PBP4"/>
    <property type="match status" value="2"/>
</dbReference>